<dbReference type="GO" id="GO:0030395">
    <property type="term" value="F:lactose binding"/>
    <property type="evidence" value="ECO:0007669"/>
    <property type="project" value="TreeGrafter"/>
</dbReference>
<dbReference type="GeneID" id="129326659"/>
<dbReference type="SMART" id="SM00276">
    <property type="entry name" value="GLECT"/>
    <property type="match status" value="1"/>
</dbReference>
<protein>
    <recommendedName>
        <fullName evidence="2">Galectin</fullName>
    </recommendedName>
</protein>
<dbReference type="PANTHER" id="PTHR11346:SF97">
    <property type="entry name" value="GALECTIN-1"/>
    <property type="match status" value="1"/>
</dbReference>
<evidence type="ECO:0000256" key="1">
    <source>
        <dbReference type="ARBA" id="ARBA00022734"/>
    </source>
</evidence>
<dbReference type="InterPro" id="IPR044156">
    <property type="entry name" value="Galectin-like"/>
</dbReference>
<dbReference type="AlphaFoldDB" id="A0AA97KVJ6"/>
<evidence type="ECO:0000259" key="3">
    <source>
        <dbReference type="PROSITE" id="PS51304"/>
    </source>
</evidence>
<dbReference type="FunFam" id="2.60.120.200:FF:000021">
    <property type="entry name" value="Galectin"/>
    <property type="match status" value="1"/>
</dbReference>
<dbReference type="CDD" id="cd00070">
    <property type="entry name" value="GLECT"/>
    <property type="match status" value="1"/>
</dbReference>
<accession>A0AA97KVJ6</accession>
<keyword evidence="1 2" id="KW-0430">Lectin</keyword>
<dbReference type="GO" id="GO:0043236">
    <property type="term" value="F:laminin binding"/>
    <property type="evidence" value="ECO:0007669"/>
    <property type="project" value="TreeGrafter"/>
</dbReference>
<dbReference type="PANTHER" id="PTHR11346">
    <property type="entry name" value="GALECTIN"/>
    <property type="match status" value="1"/>
</dbReference>
<organism evidence="4 5">
    <name type="scientific">Eublepharis macularius</name>
    <name type="common">Leopard gecko</name>
    <name type="synonym">Cyrtodactylus macularius</name>
    <dbReference type="NCBI Taxonomy" id="481883"/>
    <lineage>
        <taxon>Eukaryota</taxon>
        <taxon>Metazoa</taxon>
        <taxon>Chordata</taxon>
        <taxon>Craniata</taxon>
        <taxon>Vertebrata</taxon>
        <taxon>Euteleostomi</taxon>
        <taxon>Lepidosauria</taxon>
        <taxon>Squamata</taxon>
        <taxon>Bifurcata</taxon>
        <taxon>Gekkota</taxon>
        <taxon>Eublepharidae</taxon>
        <taxon>Eublepharinae</taxon>
        <taxon>Eublepharis</taxon>
    </lineage>
</organism>
<feature type="domain" description="Galectin" evidence="3">
    <location>
        <begin position="5"/>
        <end position="135"/>
    </location>
</feature>
<dbReference type="Pfam" id="PF00337">
    <property type="entry name" value="Gal-bind_lectin"/>
    <property type="match status" value="1"/>
</dbReference>
<evidence type="ECO:0000256" key="2">
    <source>
        <dbReference type="RuleBase" id="RU102079"/>
    </source>
</evidence>
<gene>
    <name evidence="5" type="primary">LOC129326659</name>
</gene>
<dbReference type="SUPFAM" id="SSF49899">
    <property type="entry name" value="Concanavalin A-like lectins/glucanases"/>
    <property type="match status" value="1"/>
</dbReference>
<keyword evidence="4" id="KW-1185">Reference proteome</keyword>
<dbReference type="GO" id="GO:0005615">
    <property type="term" value="C:extracellular space"/>
    <property type="evidence" value="ECO:0007669"/>
    <property type="project" value="TreeGrafter"/>
</dbReference>
<proteinExistence type="predicted"/>
<name>A0AA97KVJ6_EUBMA</name>
<dbReference type="InterPro" id="IPR013320">
    <property type="entry name" value="ConA-like_dom_sf"/>
</dbReference>
<dbReference type="SMART" id="SM00908">
    <property type="entry name" value="Gal-bind_lectin"/>
    <property type="match status" value="1"/>
</dbReference>
<sequence>MAHNLIISNLKTLHVGDSILVHGKVMPDAKIFSINLGKDASNFLIHFNPRFGEGVIVFNFMKDGKWGHPEQRAPKIPFKPGDDIKVNFTFKSNEVAVHYADGHEFDFKSQLNLSLECIEYISVDGGFQVHSIHID</sequence>
<evidence type="ECO:0000313" key="5">
    <source>
        <dbReference type="RefSeq" id="XP_054830927.1"/>
    </source>
</evidence>
<dbReference type="Proteomes" id="UP001190640">
    <property type="component" value="Chromosome 3"/>
</dbReference>
<dbReference type="RefSeq" id="XP_054830927.1">
    <property type="nucleotide sequence ID" value="XM_054974952.1"/>
</dbReference>
<dbReference type="InterPro" id="IPR001079">
    <property type="entry name" value="Galectin_CRD"/>
</dbReference>
<dbReference type="Gene3D" id="2.60.120.200">
    <property type="match status" value="1"/>
</dbReference>
<dbReference type="PROSITE" id="PS51304">
    <property type="entry name" value="GALECTIN"/>
    <property type="match status" value="1"/>
</dbReference>
<evidence type="ECO:0000313" key="4">
    <source>
        <dbReference type="Proteomes" id="UP001190640"/>
    </source>
</evidence>
<reference evidence="5" key="1">
    <citation type="submission" date="2025-08" db="UniProtKB">
        <authorList>
            <consortium name="RefSeq"/>
        </authorList>
    </citation>
    <scope>IDENTIFICATION</scope>
    <source>
        <tissue evidence="5">Blood</tissue>
    </source>
</reference>
<dbReference type="KEGG" id="emc:129326659"/>